<keyword evidence="3" id="KW-1185">Reference proteome</keyword>
<sequence>EDLKQQMREKLVPSYYKRELFVKLQKMYQGSRSVEEYFKEMESQEGSTPFKGHRDEVSKVNVPNSNTQKSSNVKCFKCLGRCHITFQHPNKRIMILREDGNIDSESSHEKTSTFRSVGYSSDEVSFEGDFLMVRRLMSTFVENDQSQQENIFSSRSMVKDGGSNMNVANFVASQSCPGQNVIPIPPKTSRINLLLDPIPNSWAISSRPQIGLGLNPPQSPLSTPVTSRLSPHLTESPYIPMDPIWRNRKKEDNIYENLGIWLLRSHLEPYIKPLDERERTKKKRRRKGVEERVKVRRKTGEKKADDDTQKAKGESQGLAEGETKVGKKHSSSPNTRLVSLITPSHHSKLGFSLPISSQDLYHAVAALGRVHIGPRAGGRNDLVPAPSPLRDRLGFSLTHLPTYALALTPTRSPMPMPSRSRWG</sequence>
<dbReference type="PANTHER" id="PTHR35046:SF26">
    <property type="entry name" value="RNA-DIRECTED DNA POLYMERASE"/>
    <property type="match status" value="1"/>
</dbReference>
<organism evidence="2 3">
    <name type="scientific">Mucuna pruriens</name>
    <name type="common">Velvet bean</name>
    <name type="synonym">Dolichos pruriens</name>
    <dbReference type="NCBI Taxonomy" id="157652"/>
    <lineage>
        <taxon>Eukaryota</taxon>
        <taxon>Viridiplantae</taxon>
        <taxon>Streptophyta</taxon>
        <taxon>Embryophyta</taxon>
        <taxon>Tracheophyta</taxon>
        <taxon>Spermatophyta</taxon>
        <taxon>Magnoliopsida</taxon>
        <taxon>eudicotyledons</taxon>
        <taxon>Gunneridae</taxon>
        <taxon>Pentapetalae</taxon>
        <taxon>rosids</taxon>
        <taxon>fabids</taxon>
        <taxon>Fabales</taxon>
        <taxon>Fabaceae</taxon>
        <taxon>Papilionoideae</taxon>
        <taxon>50 kb inversion clade</taxon>
        <taxon>NPAAA clade</taxon>
        <taxon>indigoferoid/millettioid clade</taxon>
        <taxon>Phaseoleae</taxon>
        <taxon>Mucuna</taxon>
    </lineage>
</organism>
<proteinExistence type="predicted"/>
<dbReference type="Proteomes" id="UP000257109">
    <property type="component" value="Unassembled WGS sequence"/>
</dbReference>
<protein>
    <recommendedName>
        <fullName evidence="4">Retrotransposon gag domain-containing protein</fullName>
    </recommendedName>
</protein>
<accession>A0A371F903</accession>
<evidence type="ECO:0000313" key="2">
    <source>
        <dbReference type="EMBL" id="RDX74774.1"/>
    </source>
</evidence>
<evidence type="ECO:0000256" key="1">
    <source>
        <dbReference type="SAM" id="MobiDB-lite"/>
    </source>
</evidence>
<gene>
    <name evidence="2" type="ORF">CR513_45438</name>
</gene>
<evidence type="ECO:0008006" key="4">
    <source>
        <dbReference type="Google" id="ProtNLM"/>
    </source>
</evidence>
<name>A0A371F903_MUCPR</name>
<dbReference type="AlphaFoldDB" id="A0A371F903"/>
<feature type="region of interest" description="Disordered" evidence="1">
    <location>
        <begin position="278"/>
        <end position="335"/>
    </location>
</feature>
<evidence type="ECO:0000313" key="3">
    <source>
        <dbReference type="Proteomes" id="UP000257109"/>
    </source>
</evidence>
<dbReference type="PANTHER" id="PTHR35046">
    <property type="entry name" value="ZINC KNUCKLE (CCHC-TYPE) FAMILY PROTEIN"/>
    <property type="match status" value="1"/>
</dbReference>
<comment type="caution">
    <text evidence="2">The sequence shown here is derived from an EMBL/GenBank/DDBJ whole genome shotgun (WGS) entry which is preliminary data.</text>
</comment>
<dbReference type="EMBL" id="QJKJ01010066">
    <property type="protein sequence ID" value="RDX74774.1"/>
    <property type="molecule type" value="Genomic_DNA"/>
</dbReference>
<feature type="compositionally biased region" description="Basic and acidic residues" evidence="1">
    <location>
        <begin position="301"/>
        <end position="313"/>
    </location>
</feature>
<feature type="non-terminal residue" evidence="2">
    <location>
        <position position="1"/>
    </location>
</feature>
<reference evidence="2" key="1">
    <citation type="submission" date="2018-05" db="EMBL/GenBank/DDBJ databases">
        <title>Draft genome of Mucuna pruriens seed.</title>
        <authorList>
            <person name="Nnadi N.E."/>
            <person name="Vos R."/>
            <person name="Hasami M.H."/>
            <person name="Devisetty U.K."/>
            <person name="Aguiy J.C."/>
        </authorList>
    </citation>
    <scope>NUCLEOTIDE SEQUENCE [LARGE SCALE GENOMIC DNA]</scope>
    <source>
        <strain evidence="2">JCA_2017</strain>
    </source>
</reference>